<dbReference type="EMBL" id="QGKW02000717">
    <property type="protein sequence ID" value="KAF2600916.1"/>
    <property type="molecule type" value="Genomic_DNA"/>
</dbReference>
<evidence type="ECO:0000313" key="2">
    <source>
        <dbReference type="EMBL" id="KAF2600916.1"/>
    </source>
</evidence>
<dbReference type="EMBL" id="QGKY02001250">
    <property type="protein sequence ID" value="KAF2560664.1"/>
    <property type="molecule type" value="Genomic_DNA"/>
</dbReference>
<evidence type="ECO:0000313" key="1">
    <source>
        <dbReference type="EMBL" id="KAF2560664.1"/>
    </source>
</evidence>
<organism evidence="1">
    <name type="scientific">Brassica cretica</name>
    <name type="common">Mustard</name>
    <dbReference type="NCBI Taxonomy" id="69181"/>
    <lineage>
        <taxon>Eukaryota</taxon>
        <taxon>Viridiplantae</taxon>
        <taxon>Streptophyta</taxon>
        <taxon>Embryophyta</taxon>
        <taxon>Tracheophyta</taxon>
        <taxon>Spermatophyta</taxon>
        <taxon>Magnoliopsida</taxon>
        <taxon>eudicotyledons</taxon>
        <taxon>Gunneridae</taxon>
        <taxon>Pentapetalae</taxon>
        <taxon>rosids</taxon>
        <taxon>malvids</taxon>
        <taxon>Brassicales</taxon>
        <taxon>Brassicaceae</taxon>
        <taxon>Brassiceae</taxon>
        <taxon>Brassica</taxon>
    </lineage>
</organism>
<dbReference type="Proteomes" id="UP000712281">
    <property type="component" value="Unassembled WGS sequence"/>
</dbReference>
<sequence>MLKRQVMNQMSSVDFVGKMYSFYRPWEMDHNDHTIEHQSWGWACDLRGHVFFFRALVILDRIYSWVKPAPTRSMLRLFTTGTQWQPLTSTYPFILYVGGGSRGPPSVMLSEKAHS</sequence>
<gene>
    <name evidence="2" type="ORF">F2Q68_00009418</name>
    <name evidence="1" type="ORF">F2Q70_00016455</name>
</gene>
<comment type="caution">
    <text evidence="1">The sequence shown here is derived from an EMBL/GenBank/DDBJ whole genome shotgun (WGS) entry which is preliminary data.</text>
</comment>
<name>A0A8S9HT46_BRACR</name>
<reference evidence="1" key="1">
    <citation type="submission" date="2019-12" db="EMBL/GenBank/DDBJ databases">
        <title>Genome sequencing and annotation of Brassica cretica.</title>
        <authorList>
            <person name="Studholme D.J."/>
            <person name="Sarris P.F."/>
        </authorList>
    </citation>
    <scope>NUCLEOTIDE SEQUENCE</scope>
    <source>
        <strain evidence="2">PFS-001/15</strain>
        <strain evidence="1">PFS-102/07</strain>
        <tissue evidence="1">Leaf</tissue>
    </source>
</reference>
<accession>A0A8S9HT46</accession>
<proteinExistence type="predicted"/>
<protein>
    <submittedName>
        <fullName evidence="1">Uncharacterized protein</fullName>
    </submittedName>
</protein>
<dbReference type="AlphaFoldDB" id="A0A8S9HT46"/>